<dbReference type="PROSITE" id="PS50178">
    <property type="entry name" value="ZF_FYVE"/>
    <property type="match status" value="1"/>
</dbReference>
<dbReference type="FunFam" id="3.30.40.10:FF:000151">
    <property type="entry name" value="Zinc finger family protein"/>
    <property type="match status" value="1"/>
</dbReference>
<evidence type="ECO:0000256" key="5">
    <source>
        <dbReference type="SAM" id="MobiDB-lite"/>
    </source>
</evidence>
<dbReference type="InterPro" id="IPR007461">
    <property type="entry name" value="Ysc84_actin-binding"/>
</dbReference>
<feature type="domain" description="FYVE-type" evidence="6">
    <location>
        <begin position="221"/>
        <end position="283"/>
    </location>
</feature>
<comment type="caution">
    <text evidence="7">The sequence shown here is derived from an EMBL/GenBank/DDBJ whole genome shotgun (WGS) entry which is preliminary data.</text>
</comment>
<keyword evidence="1" id="KW-0479">Metal-binding</keyword>
<dbReference type="OrthoDB" id="443981at2759"/>
<dbReference type="GO" id="GO:0035091">
    <property type="term" value="F:phosphatidylinositol binding"/>
    <property type="evidence" value="ECO:0007669"/>
    <property type="project" value="TreeGrafter"/>
</dbReference>
<organism evidence="7 8">
    <name type="scientific">Cinnamomum micranthum f. kanehirae</name>
    <dbReference type="NCBI Taxonomy" id="337451"/>
    <lineage>
        <taxon>Eukaryota</taxon>
        <taxon>Viridiplantae</taxon>
        <taxon>Streptophyta</taxon>
        <taxon>Embryophyta</taxon>
        <taxon>Tracheophyta</taxon>
        <taxon>Spermatophyta</taxon>
        <taxon>Magnoliopsida</taxon>
        <taxon>Magnoliidae</taxon>
        <taxon>Laurales</taxon>
        <taxon>Lauraceae</taxon>
        <taxon>Cinnamomum</taxon>
    </lineage>
</organism>
<dbReference type="InterPro" id="IPR013083">
    <property type="entry name" value="Znf_RING/FYVE/PHD"/>
</dbReference>
<proteinExistence type="predicted"/>
<accession>A0A443P6R7</accession>
<dbReference type="Proteomes" id="UP000283530">
    <property type="component" value="Unassembled WGS sequence"/>
</dbReference>
<dbReference type="Pfam" id="PF01363">
    <property type="entry name" value="FYVE"/>
    <property type="match status" value="1"/>
</dbReference>
<name>A0A443P6R7_9MAGN</name>
<dbReference type="PANTHER" id="PTHR15629">
    <property type="entry name" value="SH3YL1 PROTEIN"/>
    <property type="match status" value="1"/>
</dbReference>
<feature type="region of interest" description="Disordered" evidence="5">
    <location>
        <begin position="1"/>
        <end position="54"/>
    </location>
</feature>
<dbReference type="AlphaFoldDB" id="A0A443P6R7"/>
<evidence type="ECO:0000259" key="6">
    <source>
        <dbReference type="PROSITE" id="PS50178"/>
    </source>
</evidence>
<sequence>MEGNKLYPTIEFEPHEETRVSQRTLRLDLDSETPPSRMEPGTGEQNEKSPSMIGDLPHQEMELTQEFTSSMSLDVGVDNRQRDVCDQRQGRYFCYDAPLYEETGIWIPVSVPPMSESDHSEWRRGFGSNGGFFPEGDMGWNQFVGEDKELTMWDVVLEMLLAAQGKVTALANGELQRCRMSWLSTHLLEQAWKEMAQTLTEANFGNMKEVLESEPPKWLPDSASSSCMLCSVRFHPIMCSRHHCRFCGGLFCSECSKGRSLLPVNFRTGDPRRVCDVCCVKLEPVQKCLMDQVSRASQLPTHDLTDLSTLRSWVNFPWGQSMEYEIYKATNTIRGYSKVGSIRPERSIPDTILRHAKGLAIITVVKVGLMATYNIGTGLVIARKEDGSWSAPSAISSFGVGWGAQVGGELTDYIIVLRTKEAVTTFSGNLHFSIGAGLSAAVGIVGRAAEADLRAGDGGYAACYTYSCSKGAFVGCSLEGSMVATRTSENSRFYGSSSINASDILLGSLPRPPAAASLYHALSELFQKFEK</sequence>
<dbReference type="Gene3D" id="3.30.40.10">
    <property type="entry name" value="Zinc/RING finger domain, C3HC4 (zinc finger)"/>
    <property type="match status" value="1"/>
</dbReference>
<gene>
    <name evidence="7" type="ORF">CKAN_01535600</name>
</gene>
<dbReference type="InterPro" id="IPR011011">
    <property type="entry name" value="Znf_FYVE_PHD"/>
</dbReference>
<keyword evidence="3" id="KW-0862">Zinc</keyword>
<dbReference type="EMBL" id="QPKB01000006">
    <property type="protein sequence ID" value="RWR86458.1"/>
    <property type="molecule type" value="Genomic_DNA"/>
</dbReference>
<dbReference type="PANTHER" id="PTHR15629:SF43">
    <property type="entry name" value="RING_FYVE_PHD-TYPE ZINC FINGER FAMILY PROTEIN"/>
    <property type="match status" value="1"/>
</dbReference>
<reference evidence="7 8" key="1">
    <citation type="journal article" date="2019" name="Nat. Plants">
        <title>Stout camphor tree genome fills gaps in understanding of flowering plant genome evolution.</title>
        <authorList>
            <person name="Chaw S.M."/>
            <person name="Liu Y.C."/>
            <person name="Wu Y.W."/>
            <person name="Wang H.Y."/>
            <person name="Lin C.I."/>
            <person name="Wu C.S."/>
            <person name="Ke H.M."/>
            <person name="Chang L.Y."/>
            <person name="Hsu C.Y."/>
            <person name="Yang H.T."/>
            <person name="Sudianto E."/>
            <person name="Hsu M.H."/>
            <person name="Wu K.P."/>
            <person name="Wang L.N."/>
            <person name="Leebens-Mack J.H."/>
            <person name="Tsai I.J."/>
        </authorList>
    </citation>
    <scope>NUCLEOTIDE SEQUENCE [LARGE SCALE GENOMIC DNA]</scope>
    <source>
        <strain evidence="8">cv. Chaw 1501</strain>
        <tissue evidence="7">Young leaves</tissue>
    </source>
</reference>
<evidence type="ECO:0000256" key="4">
    <source>
        <dbReference type="PROSITE-ProRule" id="PRU00091"/>
    </source>
</evidence>
<dbReference type="SUPFAM" id="SSF57903">
    <property type="entry name" value="FYVE/PHD zinc finger"/>
    <property type="match status" value="1"/>
</dbReference>
<dbReference type="InterPro" id="IPR051702">
    <property type="entry name" value="SH3_domain_YSC84-like"/>
</dbReference>
<feature type="compositionally biased region" description="Basic and acidic residues" evidence="5">
    <location>
        <begin position="12"/>
        <end position="29"/>
    </location>
</feature>
<evidence type="ECO:0000256" key="2">
    <source>
        <dbReference type="ARBA" id="ARBA00022771"/>
    </source>
</evidence>
<dbReference type="InterPro" id="IPR000306">
    <property type="entry name" value="Znf_FYVE"/>
</dbReference>
<evidence type="ECO:0000313" key="8">
    <source>
        <dbReference type="Proteomes" id="UP000283530"/>
    </source>
</evidence>
<dbReference type="STRING" id="337451.A0A443P6R7"/>
<dbReference type="GO" id="GO:0008270">
    <property type="term" value="F:zinc ion binding"/>
    <property type="evidence" value="ECO:0007669"/>
    <property type="project" value="UniProtKB-KW"/>
</dbReference>
<evidence type="ECO:0000256" key="3">
    <source>
        <dbReference type="ARBA" id="ARBA00022833"/>
    </source>
</evidence>
<dbReference type="SMART" id="SM00064">
    <property type="entry name" value="FYVE"/>
    <property type="match status" value="1"/>
</dbReference>
<keyword evidence="2 4" id="KW-0863">Zinc-finger</keyword>
<dbReference type="CDD" id="cd11526">
    <property type="entry name" value="SYLF_FYVE"/>
    <property type="match status" value="1"/>
</dbReference>
<protein>
    <submittedName>
        <fullName evidence="7">FYVE zinc finger</fullName>
    </submittedName>
</protein>
<evidence type="ECO:0000256" key="1">
    <source>
        <dbReference type="ARBA" id="ARBA00022723"/>
    </source>
</evidence>
<dbReference type="Pfam" id="PF04366">
    <property type="entry name" value="Ysc84"/>
    <property type="match status" value="1"/>
</dbReference>
<keyword evidence="8" id="KW-1185">Reference proteome</keyword>
<dbReference type="InterPro" id="IPR017455">
    <property type="entry name" value="Znf_FYVE-rel"/>
</dbReference>
<evidence type="ECO:0000313" key="7">
    <source>
        <dbReference type="EMBL" id="RWR86458.1"/>
    </source>
</evidence>